<proteinExistence type="predicted"/>
<protein>
    <submittedName>
        <fullName evidence="1">Abi-like protein</fullName>
    </submittedName>
</protein>
<dbReference type="AlphaFoldDB" id="A0A240EQD2"/>
<dbReference type="OrthoDB" id="5363652at2"/>
<evidence type="ECO:0000313" key="1">
    <source>
        <dbReference type="EMBL" id="SNX50828.1"/>
    </source>
</evidence>
<gene>
    <name evidence="1" type="ORF">VTH8203_04502</name>
</gene>
<dbReference type="Pfam" id="PF07751">
    <property type="entry name" value="Abi_2"/>
    <property type="match status" value="1"/>
</dbReference>
<dbReference type="InterPro" id="IPR011664">
    <property type="entry name" value="Abi_system_AbiD/AbiF-like"/>
</dbReference>
<accession>A0A240EQD2</accession>
<organism evidence="1 2">
    <name type="scientific">Vibrio thalassae</name>
    <dbReference type="NCBI Taxonomy" id="1243014"/>
    <lineage>
        <taxon>Bacteria</taxon>
        <taxon>Pseudomonadati</taxon>
        <taxon>Pseudomonadota</taxon>
        <taxon>Gammaproteobacteria</taxon>
        <taxon>Vibrionales</taxon>
        <taxon>Vibrionaceae</taxon>
        <taxon>Vibrio</taxon>
    </lineage>
</organism>
<keyword evidence="2" id="KW-1185">Reference proteome</keyword>
<reference evidence="2" key="1">
    <citation type="submission" date="2016-06" db="EMBL/GenBank/DDBJ databases">
        <authorList>
            <person name="Rodrigo-Torres L."/>
            <person name="Arahal R.D."/>
            <person name="Lucena T."/>
        </authorList>
    </citation>
    <scope>NUCLEOTIDE SEQUENCE [LARGE SCALE GENOMIC DNA]</scope>
    <source>
        <strain evidence="2">CECT8203</strain>
    </source>
</reference>
<sequence length="379" mass="43669">MFVRVEAFFLSVIQLQLVRLRAKLRAITVPNLIPYNKTYLSSSDLCAKLQGQGLTINDVAKAKKEFERCSYYRFKAYLFPFKDLATKTYNTGSTFEQGYELYHFDSELRAYLFRIIEKVEIGVRSALDQWITGKTGNPFWYLDSSLFNGNGDQIKTVTTLRSMFISSKEEYALHYRGKYYNDYCPFYRELPPAWVALELMTFGNILSLMDNFTADSVQSLKLNRFANNKLGVNKYQSLANWMGCIRHVRNACGHHNRLFNRNLSAPTGIKRVLSRDISLVRTNPQHGTRQTDQVNRIYTNICAIQKIYTGLGHEEKLGPALAHLFEKYPTAKLFRESMGFPVQWHQEPLLFNLTPEVNESSGSISESNEKAALLRFVES</sequence>
<evidence type="ECO:0000313" key="2">
    <source>
        <dbReference type="Proteomes" id="UP000219336"/>
    </source>
</evidence>
<dbReference type="Proteomes" id="UP000219336">
    <property type="component" value="Unassembled WGS sequence"/>
</dbReference>
<dbReference type="EMBL" id="OANU01000153">
    <property type="protein sequence ID" value="SNX50828.1"/>
    <property type="molecule type" value="Genomic_DNA"/>
</dbReference>
<name>A0A240EQD2_9VIBR</name>